<dbReference type="AlphaFoldDB" id="A0A255EFK3"/>
<keyword evidence="4" id="KW-1185">Reference proteome</keyword>
<dbReference type="EMBL" id="NMVJ01000007">
    <property type="protein sequence ID" value="OYN90309.1"/>
    <property type="molecule type" value="Genomic_DNA"/>
</dbReference>
<dbReference type="RefSeq" id="WP_094454480.1">
    <property type="nucleotide sequence ID" value="NZ_NMVJ01000007.1"/>
</dbReference>
<dbReference type="Proteomes" id="UP000216300">
    <property type="component" value="Unassembled WGS sequence"/>
</dbReference>
<organism evidence="3 4">
    <name type="scientific">Parenemella sanctibonifatiensis</name>
    <dbReference type="NCBI Taxonomy" id="2016505"/>
    <lineage>
        <taxon>Bacteria</taxon>
        <taxon>Bacillati</taxon>
        <taxon>Actinomycetota</taxon>
        <taxon>Actinomycetes</taxon>
        <taxon>Propionibacteriales</taxon>
        <taxon>Propionibacteriaceae</taxon>
        <taxon>Parenemella</taxon>
    </lineage>
</organism>
<evidence type="ECO:0000313" key="4">
    <source>
        <dbReference type="Proteomes" id="UP000216300"/>
    </source>
</evidence>
<feature type="transmembrane region" description="Helical" evidence="2">
    <location>
        <begin position="57"/>
        <end position="78"/>
    </location>
</feature>
<evidence type="ECO:0000256" key="1">
    <source>
        <dbReference type="SAM" id="MobiDB-lite"/>
    </source>
</evidence>
<protein>
    <submittedName>
        <fullName evidence="3">Uncharacterized protein</fullName>
    </submittedName>
</protein>
<keyword evidence="2" id="KW-1133">Transmembrane helix</keyword>
<feature type="region of interest" description="Disordered" evidence="1">
    <location>
        <begin position="211"/>
        <end position="234"/>
    </location>
</feature>
<reference evidence="3 4" key="1">
    <citation type="submission" date="2017-07" db="EMBL/GenBank/DDBJ databases">
        <title>Draft whole genome sequences of clinical Proprionibacteriaceae strains.</title>
        <authorList>
            <person name="Bernier A.-M."/>
            <person name="Bernard K."/>
            <person name="Domingo M.-C."/>
        </authorList>
    </citation>
    <scope>NUCLEOTIDE SEQUENCE [LARGE SCALE GENOMIC DNA]</scope>
    <source>
        <strain evidence="3 4">NML 150081</strain>
    </source>
</reference>
<comment type="caution">
    <text evidence="3">The sequence shown here is derived from an EMBL/GenBank/DDBJ whole genome shotgun (WGS) entry which is preliminary data.</text>
</comment>
<keyword evidence="2" id="KW-0472">Membrane</keyword>
<gene>
    <name evidence="3" type="ORF">CGZ91_09125</name>
</gene>
<keyword evidence="2" id="KW-0812">Transmembrane</keyword>
<evidence type="ECO:0000256" key="2">
    <source>
        <dbReference type="SAM" id="Phobius"/>
    </source>
</evidence>
<evidence type="ECO:0000313" key="3">
    <source>
        <dbReference type="EMBL" id="OYN90309.1"/>
    </source>
</evidence>
<feature type="transmembrane region" description="Helical" evidence="2">
    <location>
        <begin position="30"/>
        <end position="51"/>
    </location>
</feature>
<accession>A0A255EFK3</accession>
<proteinExistence type="predicted"/>
<name>A0A255EFK3_9ACTN</name>
<sequence>MTNPDERPPLPPEVVVPINKSTVQGWLTTMWVIGAFAAVVMVLSLLAAVLLESPGPILTGVGLLLTSLAIAINVSTFSEMKKAPFGLRVTHDGFESNAGAQSGWISWDQVKEIKHFSRMGNTAARVVLHDPQGWRAARSGWTRFQTWGNLTLYKCSFAVAPKMLMPVVPGRSNNTMVSQVLQDYHGAWLQRQAARHTALGPQLDAQQFDEQWDAQQSAPSAQSWYSAPDQWQQR</sequence>